<feature type="binding site" evidence="12">
    <location>
        <position position="170"/>
    </location>
    <ligand>
        <name>Mg(2+)</name>
        <dbReference type="ChEBI" id="CHEBI:18420"/>
    </ligand>
</feature>
<evidence type="ECO:0000256" key="2">
    <source>
        <dbReference type="ARBA" id="ARBA00022553"/>
    </source>
</evidence>
<feature type="binding site" evidence="12">
    <location>
        <position position="10"/>
    </location>
    <ligand>
        <name>Mg(2+)</name>
        <dbReference type="ChEBI" id="CHEBI:18420"/>
    </ligand>
</feature>
<feature type="binding site" evidence="11">
    <location>
        <begin position="10"/>
        <end position="12"/>
    </location>
    <ligand>
        <name>substrate</name>
    </ligand>
</feature>
<evidence type="ECO:0000256" key="7">
    <source>
        <dbReference type="ARBA" id="ARBA00044926"/>
    </source>
</evidence>
<feature type="active site" description="Proton donor/acceptor" evidence="10">
    <location>
        <position position="12"/>
    </location>
</feature>
<feature type="binding site" evidence="12">
    <location>
        <position position="171"/>
    </location>
    <ligand>
        <name>Mg(2+)</name>
        <dbReference type="ChEBI" id="CHEBI:18420"/>
    </ligand>
</feature>
<dbReference type="NCBIfam" id="TIGR01990">
    <property type="entry name" value="bPGM"/>
    <property type="match status" value="1"/>
</dbReference>
<evidence type="ECO:0000256" key="12">
    <source>
        <dbReference type="PIRSR" id="PIRSR610972-3"/>
    </source>
</evidence>
<feature type="binding site" evidence="11">
    <location>
        <begin position="115"/>
        <end position="119"/>
    </location>
    <ligand>
        <name>substrate</name>
    </ligand>
</feature>
<dbReference type="InterPro" id="IPR010976">
    <property type="entry name" value="B-phosphoglucomutase_hydrolase"/>
</dbReference>
<evidence type="ECO:0000256" key="5">
    <source>
        <dbReference type="ARBA" id="ARBA00023235"/>
    </source>
</evidence>
<dbReference type="PANTHER" id="PTHR46193:SF18">
    <property type="entry name" value="HEXITOL PHOSPHATASE B"/>
    <property type="match status" value="1"/>
</dbReference>
<dbReference type="Gene3D" id="1.10.150.240">
    <property type="entry name" value="Putative phosphatase, domain 2"/>
    <property type="match status" value="1"/>
</dbReference>
<feature type="binding site" evidence="12">
    <location>
        <position position="12"/>
    </location>
    <ligand>
        <name>Mg(2+)</name>
        <dbReference type="ChEBI" id="CHEBI:18420"/>
    </ligand>
</feature>
<dbReference type="CDD" id="cd02598">
    <property type="entry name" value="HAD_BPGM"/>
    <property type="match status" value="1"/>
</dbReference>
<feature type="site" description="Important for catalytic activity and assists the phosphoryl transfer reaction to Asp8 by balancing charge and orienting the reacting groups" evidence="13">
    <location>
        <position position="115"/>
    </location>
</feature>
<dbReference type="PANTHER" id="PTHR46193">
    <property type="entry name" value="6-PHOSPHOGLUCONATE PHOSPHATASE"/>
    <property type="match status" value="1"/>
</dbReference>
<dbReference type="SFLD" id="SFLDS00003">
    <property type="entry name" value="Haloacid_Dehalogenase"/>
    <property type="match status" value="1"/>
</dbReference>
<dbReference type="SFLD" id="SFLDG01135">
    <property type="entry name" value="C1.5.6:_HAD__Beta-PGM__Phospha"/>
    <property type="match status" value="1"/>
</dbReference>
<dbReference type="AlphaFoldDB" id="A0A5C0VIB6"/>
<comment type="catalytic activity">
    <reaction evidence="7">
        <text>beta-D-glucose 1-phosphate = beta-D-glucose 6-phosphate</text>
        <dbReference type="Rhea" id="RHEA:20113"/>
        <dbReference type="ChEBI" id="CHEBI:57684"/>
        <dbReference type="ChEBI" id="CHEBI:58247"/>
        <dbReference type="EC" id="5.4.2.6"/>
    </reaction>
</comment>
<accession>A0A5C0VIB6</accession>
<evidence type="ECO:0000256" key="11">
    <source>
        <dbReference type="PIRSR" id="PIRSR610972-2"/>
    </source>
</evidence>
<evidence type="ECO:0000256" key="13">
    <source>
        <dbReference type="PIRSR" id="PIRSR610972-4"/>
    </source>
</evidence>
<dbReference type="GO" id="GO:0000287">
    <property type="term" value="F:magnesium ion binding"/>
    <property type="evidence" value="ECO:0007669"/>
    <property type="project" value="InterPro"/>
</dbReference>
<keyword evidence="4 12" id="KW-0460">Magnesium</keyword>
<evidence type="ECO:0000313" key="14">
    <source>
        <dbReference type="EMBL" id="QEK51829.1"/>
    </source>
</evidence>
<feature type="binding site" evidence="11">
    <location>
        <position position="53"/>
    </location>
    <ligand>
        <name>substrate</name>
    </ligand>
</feature>
<evidence type="ECO:0000313" key="15">
    <source>
        <dbReference type="Proteomes" id="UP000323653"/>
    </source>
</evidence>
<dbReference type="SFLD" id="SFLDF00046">
    <property type="entry name" value="beta-phosphoglucomutase"/>
    <property type="match status" value="1"/>
</dbReference>
<dbReference type="RefSeq" id="WP_149074737.1">
    <property type="nucleotide sequence ID" value="NZ_CP043329.1"/>
</dbReference>
<dbReference type="InterPro" id="IPR036412">
    <property type="entry name" value="HAD-like_sf"/>
</dbReference>
<evidence type="ECO:0000256" key="3">
    <source>
        <dbReference type="ARBA" id="ARBA00022723"/>
    </source>
</evidence>
<dbReference type="PRINTS" id="PR00413">
    <property type="entry name" value="HADHALOGNASE"/>
</dbReference>
<feature type="binding site" evidence="11">
    <location>
        <position position="26"/>
    </location>
    <ligand>
        <name>substrate</name>
    </ligand>
</feature>
<dbReference type="GO" id="GO:0008801">
    <property type="term" value="F:beta-phosphoglucomutase activity"/>
    <property type="evidence" value="ECO:0007669"/>
    <property type="project" value="UniProtKB-EC"/>
</dbReference>
<dbReference type="InterPro" id="IPR010972">
    <property type="entry name" value="Beta-PGM"/>
</dbReference>
<keyword evidence="5 14" id="KW-0413">Isomerase</keyword>
<feature type="active site" description="Proton donor/acceptor" evidence="10">
    <location>
        <position position="10"/>
    </location>
</feature>
<dbReference type="NCBIfam" id="TIGR01509">
    <property type="entry name" value="HAD-SF-IA-v3"/>
    <property type="match status" value="1"/>
</dbReference>
<evidence type="ECO:0000256" key="4">
    <source>
        <dbReference type="ARBA" id="ARBA00022842"/>
    </source>
</evidence>
<feature type="binding site" evidence="11">
    <location>
        <position position="77"/>
    </location>
    <ligand>
        <name>substrate</name>
    </ligand>
</feature>
<evidence type="ECO:0000256" key="1">
    <source>
        <dbReference type="ARBA" id="ARBA00006171"/>
    </source>
</evidence>
<dbReference type="NCBIfam" id="TIGR01549">
    <property type="entry name" value="HAD-SF-IA-v1"/>
    <property type="match status" value="1"/>
</dbReference>
<dbReference type="InterPro" id="IPR051600">
    <property type="entry name" value="Beta-PGM-like"/>
</dbReference>
<dbReference type="InterPro" id="IPR041492">
    <property type="entry name" value="HAD_2"/>
</dbReference>
<keyword evidence="3 12" id="KW-0479">Metal-binding</keyword>
<evidence type="ECO:0000256" key="10">
    <source>
        <dbReference type="PIRSR" id="PIRSR610972-1"/>
    </source>
</evidence>
<dbReference type="NCBIfam" id="TIGR02009">
    <property type="entry name" value="PGMB-YQAB-SF"/>
    <property type="match status" value="1"/>
</dbReference>
<protein>
    <recommendedName>
        <fullName evidence="9">Beta-phosphoglucomutase</fullName>
        <ecNumber evidence="8">5.4.2.6</ecNumber>
    </recommendedName>
</protein>
<evidence type="ECO:0000256" key="8">
    <source>
        <dbReference type="ARBA" id="ARBA00044968"/>
    </source>
</evidence>
<keyword evidence="6" id="KW-0119">Carbohydrate metabolism</keyword>
<dbReference type="EC" id="5.4.2.6" evidence="8"/>
<sequence>MSTIKAFIFDLDGVIVDTAVYHFKAWKKLANTLGFDFTEAQNEQLKGISRIDSLNLILGWGGVEKTAKEVQELATLKNQWYVEMINKMTAQEILPGVQSLLSSLKSAGIKCALGSASKNASLILERTGLTSFFDVIVDGNEVSVSKPNPEVFLKGAQLLQVAPQQCVVFEDALAGIEAAKNADMRVIGIGEESILKNADWVLPNLEGQSAAQILNKLEKSRSL</sequence>
<comment type="cofactor">
    <cofactor evidence="12">
        <name>Mg(2+)</name>
        <dbReference type="ChEBI" id="CHEBI:18420"/>
    </cofactor>
    <text evidence="12">Binds 2 magnesium ions per subunit.</text>
</comment>
<name>A0A5C0VIB6_9SPHI</name>
<reference evidence="14 15" key="1">
    <citation type="submission" date="2019-08" db="EMBL/GenBank/DDBJ databases">
        <title>Pedobacter sp. nov., isolated from Han river, South Korea.</title>
        <authorList>
            <person name="Lee D.-H."/>
            <person name="Kim Y.-S."/>
            <person name="Hwang E.-M."/>
            <person name="Le Tran T.C."/>
            <person name="Cha C.-J."/>
        </authorList>
    </citation>
    <scope>NUCLEOTIDE SEQUENCE [LARGE SCALE GENOMIC DNA]</scope>
    <source>
        <strain evidence="14 15">CJ43</strain>
    </source>
</reference>
<organism evidence="14 15">
    <name type="scientific">Pedobacter aquae</name>
    <dbReference type="NCBI Taxonomy" id="2605747"/>
    <lineage>
        <taxon>Bacteria</taxon>
        <taxon>Pseudomonadati</taxon>
        <taxon>Bacteroidota</taxon>
        <taxon>Sphingobacteriia</taxon>
        <taxon>Sphingobacteriales</taxon>
        <taxon>Sphingobacteriaceae</taxon>
        <taxon>Pedobacter</taxon>
    </lineage>
</organism>
<keyword evidence="2" id="KW-0597">Phosphoprotein</keyword>
<evidence type="ECO:0000256" key="9">
    <source>
        <dbReference type="ARBA" id="ARBA00044991"/>
    </source>
</evidence>
<gene>
    <name evidence="14" type="primary">pgmB</name>
    <name evidence="14" type="ORF">FYC62_09360</name>
</gene>
<dbReference type="SUPFAM" id="SSF56784">
    <property type="entry name" value="HAD-like"/>
    <property type="match status" value="1"/>
</dbReference>
<dbReference type="Proteomes" id="UP000323653">
    <property type="component" value="Chromosome"/>
</dbReference>
<keyword evidence="15" id="KW-1185">Reference proteome</keyword>
<feature type="site" description="Important for catalytic activity and assists the phosphoryl transfer reaction to Asp8 by balancing charge and orienting the reacting groups" evidence="13">
    <location>
        <position position="146"/>
    </location>
</feature>
<dbReference type="InterPro" id="IPR023214">
    <property type="entry name" value="HAD_sf"/>
</dbReference>
<comment type="similarity">
    <text evidence="1">Belongs to the HAD-like hydrolase superfamily. CbbY/CbbZ/Gph/YieH family.</text>
</comment>
<dbReference type="InterPro" id="IPR023198">
    <property type="entry name" value="PGP-like_dom2"/>
</dbReference>
<dbReference type="Pfam" id="PF13419">
    <property type="entry name" value="HAD_2"/>
    <property type="match status" value="1"/>
</dbReference>
<feature type="binding site" evidence="11">
    <location>
        <begin position="45"/>
        <end position="50"/>
    </location>
    <ligand>
        <name>substrate</name>
    </ligand>
</feature>
<dbReference type="GO" id="GO:0005975">
    <property type="term" value="P:carbohydrate metabolic process"/>
    <property type="evidence" value="ECO:0007669"/>
    <property type="project" value="InterPro"/>
</dbReference>
<feature type="binding site" evidence="11">
    <location>
        <position position="146"/>
    </location>
    <ligand>
        <name>substrate</name>
    </ligand>
</feature>
<dbReference type="KEGG" id="pej:FYC62_09360"/>
<dbReference type="SFLD" id="SFLDG01129">
    <property type="entry name" value="C1.5:_HAD__Beta-PGM__Phosphata"/>
    <property type="match status" value="1"/>
</dbReference>
<evidence type="ECO:0000256" key="6">
    <source>
        <dbReference type="ARBA" id="ARBA00023277"/>
    </source>
</evidence>
<dbReference type="InterPro" id="IPR006439">
    <property type="entry name" value="HAD-SF_hydro_IA"/>
</dbReference>
<dbReference type="Gene3D" id="3.40.50.1000">
    <property type="entry name" value="HAD superfamily/HAD-like"/>
    <property type="match status" value="1"/>
</dbReference>
<proteinExistence type="inferred from homology"/>
<dbReference type="EMBL" id="CP043329">
    <property type="protein sequence ID" value="QEK51829.1"/>
    <property type="molecule type" value="Genomic_DNA"/>
</dbReference>